<evidence type="ECO:0000313" key="2">
    <source>
        <dbReference type="EMBL" id="KAF5246473.1"/>
    </source>
</evidence>
<protein>
    <submittedName>
        <fullName evidence="2">Uncharacterized protein</fullName>
    </submittedName>
</protein>
<sequence length="734" mass="82405">MALKFREATQWAADKVDHRMASLSSDNRRCSRQVRSSPPNPTPPTHVHLRQLSLPVDRSCSQQSQSQSPPLQTASHSAEHQCDNVIVTAISSTTNNDCGTWEPILYNQSLEMGDSDANTDYFDFDMGMSQLDCRDNDFMTDLVGLQFNMDDTSMTQLPWEPPICQPEQISREQQTDKSREKSAATAIATIPQAQQRTPGLTIDHHSTSSPLPMINQGQLPSPDDSQTCESATSLSLLHLSRPTQPSTIKIEAGDRLYLAHFRITIVKAFPVQPTYLWSLVLKCKPLYSAALALAAANLANLHGRHSNDGTWIPTPTHQHKATVFLEQSKASMESSSTVSPPLQARLVTMFLMVYYELEGGSISSVWQMVSVLDNAVLTQQDIFLSLPESDILFQWWLHLRSFATWPRVPYYVCVAEHPTESSIRNLETRFSAPSQMINIVGIKAEQIWWRILIAKCFGNSGETSSQVLNTFRDWFAILKGNPVEHEYQVPVMFMDDIEVHNELKELKTTLSSCVPPADFLSELLEESQAQDTNNSCNNLEPLVLASHGRAMEMVEYAFAQILCDSSQLRRLLDPATNNERQFPNQESMAAEKHHSWTRLISRIALGLDLSKCAKENNFRRGILHFLFCTGLMIPGSVSYDVIEHTVKGLMDSHAKSEGPFYPLHGFMPFIQTIRQESIKGRTVFLACLTHDEWASKDSLFSFGAGEHMISFGREENGQYFGDLIPVAEISSLQD</sequence>
<gene>
    <name evidence="2" type="ORF">FANTH_6845</name>
</gene>
<organism evidence="2 3">
    <name type="scientific">Fusarium anthophilum</name>
    <dbReference type="NCBI Taxonomy" id="48485"/>
    <lineage>
        <taxon>Eukaryota</taxon>
        <taxon>Fungi</taxon>
        <taxon>Dikarya</taxon>
        <taxon>Ascomycota</taxon>
        <taxon>Pezizomycotina</taxon>
        <taxon>Sordariomycetes</taxon>
        <taxon>Hypocreomycetidae</taxon>
        <taxon>Hypocreales</taxon>
        <taxon>Nectriaceae</taxon>
        <taxon>Fusarium</taxon>
        <taxon>Fusarium fujikuroi species complex</taxon>
    </lineage>
</organism>
<keyword evidence="3" id="KW-1185">Reference proteome</keyword>
<reference evidence="2 3" key="1">
    <citation type="journal article" date="2020" name="BMC Genomics">
        <title>Correction to: Identification and distribution of gene clusters required for synthesis of sphingolipid metabolism inhibitors in diverse species of the filamentous fungus Fusarium.</title>
        <authorList>
            <person name="Kim H.S."/>
            <person name="Lohmar J.M."/>
            <person name="Busman M."/>
            <person name="Brown D.W."/>
            <person name="Naumann T.A."/>
            <person name="Divon H.H."/>
            <person name="Lysoe E."/>
            <person name="Uhlig S."/>
            <person name="Proctor R.H."/>
        </authorList>
    </citation>
    <scope>NUCLEOTIDE SEQUENCE [LARGE SCALE GENOMIC DNA]</scope>
    <source>
        <strain evidence="2 3">NRRL 25214</strain>
    </source>
</reference>
<feature type="region of interest" description="Disordered" evidence="1">
    <location>
        <begin position="169"/>
        <end position="188"/>
    </location>
</feature>
<name>A0A8H4ZHE7_9HYPO</name>
<dbReference type="AlphaFoldDB" id="A0A8H4ZHE7"/>
<feature type="region of interest" description="Disordered" evidence="1">
    <location>
        <begin position="20"/>
        <end position="77"/>
    </location>
</feature>
<evidence type="ECO:0000256" key="1">
    <source>
        <dbReference type="SAM" id="MobiDB-lite"/>
    </source>
</evidence>
<feature type="compositionally biased region" description="Basic and acidic residues" evidence="1">
    <location>
        <begin position="169"/>
        <end position="182"/>
    </location>
</feature>
<proteinExistence type="predicted"/>
<evidence type="ECO:0000313" key="3">
    <source>
        <dbReference type="Proteomes" id="UP000573603"/>
    </source>
</evidence>
<accession>A0A8H4ZHE7</accession>
<dbReference type="Proteomes" id="UP000573603">
    <property type="component" value="Unassembled WGS sequence"/>
</dbReference>
<comment type="caution">
    <text evidence="2">The sequence shown here is derived from an EMBL/GenBank/DDBJ whole genome shotgun (WGS) entry which is preliminary data.</text>
</comment>
<dbReference type="EMBL" id="JABEVY010000151">
    <property type="protein sequence ID" value="KAF5246473.1"/>
    <property type="molecule type" value="Genomic_DNA"/>
</dbReference>